<dbReference type="GO" id="GO:0043527">
    <property type="term" value="C:tRNA methyltransferase complex"/>
    <property type="evidence" value="ECO:0007669"/>
    <property type="project" value="TreeGrafter"/>
</dbReference>
<feature type="binding site" evidence="7">
    <location>
        <position position="144"/>
    </location>
    <ligand>
        <name>S-adenosyl-L-methionine</name>
        <dbReference type="ChEBI" id="CHEBI:59789"/>
    </ligand>
</feature>
<keyword evidence="4 7" id="KW-0808">Transferase</keyword>
<comment type="pathway">
    <text evidence="7">tRNA modification; N(7)-methylguanine-tRNA biosynthesis.</text>
</comment>
<comment type="similarity">
    <text evidence="7">Belongs to the class I-like SAM-binding methyltransferase superfamily. TrmB family.</text>
</comment>
<dbReference type="SUPFAM" id="SSF53335">
    <property type="entry name" value="S-adenosyl-L-methionine-dependent methyltransferases"/>
    <property type="match status" value="1"/>
</dbReference>
<comment type="function">
    <text evidence="2 7">Catalyzes the formation of N(7)-methylguanine at position 46 (m7G46) in tRNA.</text>
</comment>
<gene>
    <name evidence="7" type="primary">trmB</name>
    <name evidence="8" type="ORF">SAMN02910418_00265</name>
</gene>
<keyword evidence="5 7" id="KW-0949">S-adenosyl-L-methionine</keyword>
<name>A0A1H3W328_9ACTO</name>
<evidence type="ECO:0000256" key="3">
    <source>
        <dbReference type="ARBA" id="ARBA00022603"/>
    </source>
</evidence>
<dbReference type="HAMAP" id="MF_01057">
    <property type="entry name" value="tRNA_methyltr_TrmB"/>
    <property type="match status" value="1"/>
</dbReference>
<dbReference type="EMBL" id="FNQV01000002">
    <property type="protein sequence ID" value="SDZ81489.1"/>
    <property type="molecule type" value="Genomic_DNA"/>
</dbReference>
<organism evidence="8 9">
    <name type="scientific">Bowdeniella nasicola</name>
    <dbReference type="NCBI Taxonomy" id="208480"/>
    <lineage>
        <taxon>Bacteria</taxon>
        <taxon>Bacillati</taxon>
        <taxon>Actinomycetota</taxon>
        <taxon>Actinomycetes</taxon>
        <taxon>Actinomycetales</taxon>
        <taxon>Actinomycetaceae</taxon>
        <taxon>Bowdeniella</taxon>
    </lineage>
</organism>
<dbReference type="PANTHER" id="PTHR23417">
    <property type="entry name" value="3-DEOXY-D-MANNO-OCTULOSONIC-ACID TRANSFERASE/TRNA GUANINE-N 7 - -METHYLTRANSFERASE"/>
    <property type="match status" value="1"/>
</dbReference>
<feature type="binding site" evidence="7">
    <location>
        <position position="94"/>
    </location>
    <ligand>
        <name>S-adenosyl-L-methionine</name>
        <dbReference type="ChEBI" id="CHEBI:59789"/>
    </ligand>
</feature>
<keyword evidence="9" id="KW-1185">Reference proteome</keyword>
<dbReference type="AlphaFoldDB" id="A0A1H3W328"/>
<dbReference type="UniPathway" id="UPA00989"/>
<feature type="binding site" evidence="7">
    <location>
        <position position="121"/>
    </location>
    <ligand>
        <name>S-adenosyl-L-methionine</name>
        <dbReference type="ChEBI" id="CHEBI:59789"/>
    </ligand>
</feature>
<reference evidence="9" key="1">
    <citation type="submission" date="2016-10" db="EMBL/GenBank/DDBJ databases">
        <authorList>
            <person name="Varghese N."/>
            <person name="Submissions S."/>
        </authorList>
    </citation>
    <scope>NUCLEOTIDE SEQUENCE [LARGE SCALE GENOMIC DNA]</scope>
    <source>
        <strain evidence="9">KPR-1</strain>
    </source>
</reference>
<evidence type="ECO:0000256" key="1">
    <source>
        <dbReference type="ARBA" id="ARBA00000142"/>
    </source>
</evidence>
<keyword evidence="6 7" id="KW-0819">tRNA processing</keyword>
<feature type="binding site" evidence="7">
    <location>
        <begin position="212"/>
        <end position="215"/>
    </location>
    <ligand>
        <name>substrate</name>
    </ligand>
</feature>
<proteinExistence type="inferred from homology"/>
<dbReference type="EC" id="2.1.1.33" evidence="7"/>
<dbReference type="NCBIfam" id="TIGR00091">
    <property type="entry name" value="tRNA (guanosine(46)-N7)-methyltransferase TrmB"/>
    <property type="match status" value="1"/>
</dbReference>
<keyword evidence="3 7" id="KW-0489">Methyltransferase</keyword>
<dbReference type="PROSITE" id="PS51625">
    <property type="entry name" value="SAM_MT_TRMB"/>
    <property type="match status" value="1"/>
</dbReference>
<accession>A0A1H3W328</accession>
<dbReference type="PANTHER" id="PTHR23417:SF14">
    <property type="entry name" value="PENTACOTRIPEPTIDE-REPEAT REGION OF PRORP DOMAIN-CONTAINING PROTEIN"/>
    <property type="match status" value="1"/>
</dbReference>
<feature type="binding site" evidence="7">
    <location>
        <position position="148"/>
    </location>
    <ligand>
        <name>substrate</name>
    </ligand>
</feature>
<evidence type="ECO:0000313" key="8">
    <source>
        <dbReference type="EMBL" id="SDZ81489.1"/>
    </source>
</evidence>
<feature type="binding site" evidence="7">
    <location>
        <position position="69"/>
    </location>
    <ligand>
        <name>S-adenosyl-L-methionine</name>
        <dbReference type="ChEBI" id="CHEBI:59789"/>
    </ligand>
</feature>
<dbReference type="Pfam" id="PF02390">
    <property type="entry name" value="Methyltransf_4"/>
    <property type="match status" value="1"/>
</dbReference>
<evidence type="ECO:0000256" key="7">
    <source>
        <dbReference type="HAMAP-Rule" id="MF_01057"/>
    </source>
</evidence>
<dbReference type="GO" id="GO:0008176">
    <property type="term" value="F:tRNA (guanine(46)-N7)-methyltransferase activity"/>
    <property type="evidence" value="ECO:0007669"/>
    <property type="project" value="UniProtKB-UniRule"/>
</dbReference>
<evidence type="ECO:0000256" key="6">
    <source>
        <dbReference type="ARBA" id="ARBA00022694"/>
    </source>
</evidence>
<evidence type="ECO:0000256" key="4">
    <source>
        <dbReference type="ARBA" id="ARBA00022679"/>
    </source>
</evidence>
<comment type="caution">
    <text evidence="7">Lacks conserved residue(s) required for the propagation of feature annotation.</text>
</comment>
<evidence type="ECO:0000256" key="5">
    <source>
        <dbReference type="ARBA" id="ARBA00022691"/>
    </source>
</evidence>
<evidence type="ECO:0000313" key="9">
    <source>
        <dbReference type="Proteomes" id="UP000199288"/>
    </source>
</evidence>
<comment type="catalytic activity">
    <reaction evidence="1 7">
        <text>guanosine(46) in tRNA + S-adenosyl-L-methionine = N(7)-methylguanosine(46) in tRNA + S-adenosyl-L-homocysteine</text>
        <dbReference type="Rhea" id="RHEA:42708"/>
        <dbReference type="Rhea" id="RHEA-COMP:10188"/>
        <dbReference type="Rhea" id="RHEA-COMP:10189"/>
        <dbReference type="ChEBI" id="CHEBI:57856"/>
        <dbReference type="ChEBI" id="CHEBI:59789"/>
        <dbReference type="ChEBI" id="CHEBI:74269"/>
        <dbReference type="ChEBI" id="CHEBI:74480"/>
        <dbReference type="EC" id="2.1.1.33"/>
    </reaction>
</comment>
<protein>
    <recommendedName>
        <fullName evidence="7">tRNA (guanine-N(7)-)-methyltransferase</fullName>
        <ecNumber evidence="7">2.1.1.33</ecNumber>
    </recommendedName>
    <alternativeName>
        <fullName evidence="7">tRNA (guanine(46)-N(7))-methyltransferase</fullName>
    </alternativeName>
    <alternativeName>
        <fullName evidence="7">tRNA(m7G46)-methyltransferase</fullName>
    </alternativeName>
</protein>
<dbReference type="Proteomes" id="UP000199288">
    <property type="component" value="Unassembled WGS sequence"/>
</dbReference>
<evidence type="ECO:0000256" key="2">
    <source>
        <dbReference type="ARBA" id="ARBA00003015"/>
    </source>
</evidence>
<dbReference type="Gene3D" id="3.40.50.150">
    <property type="entry name" value="Vaccinia Virus protein VP39"/>
    <property type="match status" value="1"/>
</dbReference>
<dbReference type="InterPro" id="IPR003358">
    <property type="entry name" value="tRNA_(Gua-N-7)_MeTrfase_Trmb"/>
</dbReference>
<dbReference type="CDD" id="cd02440">
    <property type="entry name" value="AdoMet_MTases"/>
    <property type="match status" value="1"/>
</dbReference>
<dbReference type="OrthoDB" id="9802090at2"/>
<feature type="binding site" evidence="7">
    <location>
        <position position="180"/>
    </location>
    <ligand>
        <name>substrate</name>
    </ligand>
</feature>
<dbReference type="InterPro" id="IPR029063">
    <property type="entry name" value="SAM-dependent_MTases_sf"/>
</dbReference>
<dbReference type="InterPro" id="IPR055361">
    <property type="entry name" value="tRNA_methyltr_TrmB_bact"/>
</dbReference>
<sequence length="235" mass="26485">MTNRYHARTTSFVRRGERMTRSQAAAWERFADDRVIEVERADGFTTVAPDQTLDLAAIFGGPAQRTIIEIGTGTGDQIVHAAALNPDTHFVGFEVWRPGIAQALVKANQAGVSNLRFIQADAEQGLTHLFAANSIDEVWTFFPDPWQKSRHHKRRLVKETFATDVAQVLVDGGAWRLATDWRAYASHMIHVLSAHPDFELYNQGRFAGRTLTKFEARAEAEGRFPYDLVAYRKAR</sequence>